<reference evidence="2" key="1">
    <citation type="submission" date="2023-03" db="EMBL/GenBank/DDBJ databases">
        <title>Andean soil-derived lignocellulolytic bacterial consortium as a source of novel taxa and putative plastic-active enzymes.</title>
        <authorList>
            <person name="Diaz-Garcia L."/>
            <person name="Chuvochina M."/>
            <person name="Feuerriegel G."/>
            <person name="Bunk B."/>
            <person name="Sproer C."/>
            <person name="Streit W.R."/>
            <person name="Rodriguez L.M."/>
            <person name="Overmann J."/>
            <person name="Jimenez D.J."/>
        </authorList>
    </citation>
    <scope>NUCLEOTIDE SEQUENCE</scope>
    <source>
        <strain evidence="2">MAG 3858</strain>
    </source>
</reference>
<evidence type="ECO:0000313" key="2">
    <source>
        <dbReference type="EMBL" id="WEK20337.1"/>
    </source>
</evidence>
<proteinExistence type="predicted"/>
<protein>
    <recommendedName>
        <fullName evidence="4">DUF4595 domain-containing protein</fullName>
    </recommendedName>
</protein>
<organism evidence="2 3">
    <name type="scientific">Candidatus Pedobacter colombiensis</name>
    <dbReference type="NCBI Taxonomy" id="3121371"/>
    <lineage>
        <taxon>Bacteria</taxon>
        <taxon>Pseudomonadati</taxon>
        <taxon>Bacteroidota</taxon>
        <taxon>Sphingobacteriia</taxon>
        <taxon>Sphingobacteriales</taxon>
        <taxon>Sphingobacteriaceae</taxon>
        <taxon>Pedobacter</taxon>
    </lineage>
</organism>
<evidence type="ECO:0008006" key="4">
    <source>
        <dbReference type="Google" id="ProtNLM"/>
    </source>
</evidence>
<gene>
    <name evidence="2" type="ORF">P0Y49_04180</name>
</gene>
<evidence type="ECO:0000313" key="3">
    <source>
        <dbReference type="Proteomes" id="UP001214530"/>
    </source>
</evidence>
<dbReference type="EMBL" id="CP119313">
    <property type="protein sequence ID" value="WEK20337.1"/>
    <property type="molecule type" value="Genomic_DNA"/>
</dbReference>
<feature type="chain" id="PRO_5042541120" description="DUF4595 domain-containing protein" evidence="1">
    <location>
        <begin position="21"/>
        <end position="280"/>
    </location>
</feature>
<sequence length="280" mass="31372">MKTKFVMLTVFVLLSLWACKKPSGNIPSAPFTSGADIEKPLVKTIYWPLLGVTGIFTRNADSTVKSISYSGVRIPTQLEFSYDRFGLSKAEVSNSLDGKFLLYDALSGELSTMIKAIKTGTGYRNYAKATFDNSVSGRLESLNYYTVNEAGSILSYTSSYAYNTNGLPEKITVIDKNNNKRVIAFEGYSDEVVFEPICFIDFDMGEFFSIYNNSTLALLSKLHRFPGRLKITDYRGSQVSREKLVETDFTISSKKLVKQIIKITGSEFPTPQYSELHYGY</sequence>
<evidence type="ECO:0000256" key="1">
    <source>
        <dbReference type="SAM" id="SignalP"/>
    </source>
</evidence>
<name>A0AAJ5WCT6_9SPHI</name>
<dbReference type="Proteomes" id="UP001214530">
    <property type="component" value="Chromosome"/>
</dbReference>
<keyword evidence="1" id="KW-0732">Signal</keyword>
<dbReference type="AlphaFoldDB" id="A0AAJ5WCT6"/>
<feature type="signal peptide" evidence="1">
    <location>
        <begin position="1"/>
        <end position="20"/>
    </location>
</feature>
<accession>A0AAJ5WCT6</accession>